<evidence type="ECO:0000256" key="2">
    <source>
        <dbReference type="HAMAP-Rule" id="MF_00003"/>
    </source>
</evidence>
<sequence length="127" mass="15040">MEKSFNRSIRIGQELQKKISVIIQYSMQDPRIKKMITVSEVKISKDLSYAQVFVSFLENLNQRNVDKILIVLNNASSYIRKLLCKKMRLRIIPNIIFYYDDSFLKGNHISMILNKLSKKNENTLFYE</sequence>
<dbReference type="HOGENOM" id="CLU_089475_3_2_6"/>
<dbReference type="AlphaFoldDB" id="W0P3I9"/>
<evidence type="ECO:0000256" key="1">
    <source>
        <dbReference type="ARBA" id="ARBA00022517"/>
    </source>
</evidence>
<dbReference type="SUPFAM" id="SSF89919">
    <property type="entry name" value="Ribosome-binding factor A, RbfA"/>
    <property type="match status" value="1"/>
</dbReference>
<dbReference type="HAMAP" id="MF_00003">
    <property type="entry name" value="RbfA"/>
    <property type="match status" value="1"/>
</dbReference>
<dbReference type="GO" id="GO:0005829">
    <property type="term" value="C:cytosol"/>
    <property type="evidence" value="ECO:0007669"/>
    <property type="project" value="TreeGrafter"/>
</dbReference>
<dbReference type="PATRIC" id="fig|1009856.3.peg.368"/>
<dbReference type="GO" id="GO:0043024">
    <property type="term" value="F:ribosomal small subunit binding"/>
    <property type="evidence" value="ECO:0007669"/>
    <property type="project" value="TreeGrafter"/>
</dbReference>
<comment type="subunit">
    <text evidence="2">Monomer. Binds 30S ribosomal subunits, but not 50S ribosomal subunits or 70S ribosomes.</text>
</comment>
<dbReference type="NCBIfam" id="TIGR00082">
    <property type="entry name" value="rbfA"/>
    <property type="match status" value="1"/>
</dbReference>
<dbReference type="InterPro" id="IPR023799">
    <property type="entry name" value="RbfA_dom_sf"/>
</dbReference>
<accession>W0P3I9</accession>
<comment type="similarity">
    <text evidence="2">Belongs to the RbfA family.</text>
</comment>
<comment type="function">
    <text evidence="2">One of several proteins that assist in the late maturation steps of the functional core of the 30S ribosomal subunit. Associates with free 30S ribosomal subunits (but not with 30S subunits that are part of 70S ribosomes or polysomes). Required for efficient processing of 16S rRNA. May interact with the 5'-terminal helix region of 16S rRNA.</text>
</comment>
<protein>
    <recommendedName>
        <fullName evidence="2">Ribosome-binding factor A</fullName>
    </recommendedName>
</protein>
<dbReference type="Proteomes" id="UP000019087">
    <property type="component" value="Chromosome"/>
</dbReference>
<keyword evidence="2" id="KW-0963">Cytoplasm</keyword>
<name>W0P3I9_BUCMP</name>
<organism evidence="3 4">
    <name type="scientific">Buchnera aphidicola str. USDA</name>
    <name type="common">Myzus persicae</name>
    <dbReference type="NCBI Taxonomy" id="1009856"/>
    <lineage>
        <taxon>Bacteria</taxon>
        <taxon>Pseudomonadati</taxon>
        <taxon>Pseudomonadota</taxon>
        <taxon>Gammaproteobacteria</taxon>
        <taxon>Enterobacterales</taxon>
        <taxon>Erwiniaceae</taxon>
        <taxon>Buchnera</taxon>
    </lineage>
</organism>
<dbReference type="Gene3D" id="3.30.300.20">
    <property type="match status" value="1"/>
</dbReference>
<evidence type="ECO:0000313" key="3">
    <source>
        <dbReference type="EMBL" id="AHG60012.1"/>
    </source>
</evidence>
<evidence type="ECO:0000313" key="4">
    <source>
        <dbReference type="Proteomes" id="UP000019087"/>
    </source>
</evidence>
<dbReference type="PANTHER" id="PTHR33515:SF1">
    <property type="entry name" value="RIBOSOME-BINDING FACTOR A, CHLOROPLASTIC-RELATED"/>
    <property type="match status" value="1"/>
</dbReference>
<dbReference type="KEGG" id="bapu:BUMPUSDA_CDS00220"/>
<dbReference type="InterPro" id="IPR015946">
    <property type="entry name" value="KH_dom-like_a/b"/>
</dbReference>
<reference evidence="3 4" key="1">
    <citation type="journal article" date="2013" name="BMC Genomics">
        <title>Comparative analysis of genome sequences from four strains of the Buchnera aphidicola Mp endosymbion of the green peach aphid, Myzus persicae.</title>
        <authorList>
            <person name="Jiang Z."/>
            <person name="Jones D.H."/>
            <person name="Khuri S."/>
            <person name="Tsinoremas N.F."/>
            <person name="Wyss T."/>
            <person name="Jander G."/>
            <person name="Wilson A.C."/>
        </authorList>
    </citation>
    <scope>NUCLEOTIDE SEQUENCE [LARGE SCALE GENOMIC DNA]</scope>
    <source>
        <strain evidence="4">str. USDA (Myzus persicae)</strain>
    </source>
</reference>
<dbReference type="InterPro" id="IPR020053">
    <property type="entry name" value="Ribosome-bd_factorA_CS"/>
</dbReference>
<dbReference type="GO" id="GO:0030490">
    <property type="term" value="P:maturation of SSU-rRNA"/>
    <property type="evidence" value="ECO:0007669"/>
    <property type="project" value="UniProtKB-UniRule"/>
</dbReference>
<dbReference type="Pfam" id="PF02033">
    <property type="entry name" value="RBFA"/>
    <property type="match status" value="1"/>
</dbReference>
<dbReference type="PROSITE" id="PS01319">
    <property type="entry name" value="RBFA"/>
    <property type="match status" value="1"/>
</dbReference>
<dbReference type="EMBL" id="CP002697">
    <property type="protein sequence ID" value="AHG60012.1"/>
    <property type="molecule type" value="Genomic_DNA"/>
</dbReference>
<comment type="subcellular location">
    <subcellularLocation>
        <location evidence="2">Cytoplasm</location>
    </subcellularLocation>
</comment>
<dbReference type="InterPro" id="IPR000238">
    <property type="entry name" value="RbfA"/>
</dbReference>
<gene>
    <name evidence="3" type="primary">rbfa</name>
    <name evidence="2" type="synonym">rbfA</name>
    <name evidence="3" type="ORF">BUMPUSDA_CDS00220</name>
</gene>
<keyword evidence="1 2" id="KW-0690">Ribosome biogenesis</keyword>
<proteinExistence type="inferred from homology"/>
<dbReference type="RefSeq" id="WP_025369007.1">
    <property type="nucleotide sequence ID" value="NZ_CP002697.1"/>
</dbReference>
<dbReference type="PANTHER" id="PTHR33515">
    <property type="entry name" value="RIBOSOME-BINDING FACTOR A, CHLOROPLASTIC-RELATED"/>
    <property type="match status" value="1"/>
</dbReference>